<dbReference type="Proteomes" id="UP001596378">
    <property type="component" value="Unassembled WGS sequence"/>
</dbReference>
<dbReference type="EMBL" id="JBHTAI010000007">
    <property type="protein sequence ID" value="MFC7149409.1"/>
    <property type="molecule type" value="Genomic_DNA"/>
</dbReference>
<dbReference type="RefSeq" id="WP_378051561.1">
    <property type="nucleotide sequence ID" value="NZ_JBHMDN010000034.1"/>
</dbReference>
<accession>A0ABW2FBA5</accession>
<protein>
    <recommendedName>
        <fullName evidence="3">Alpha/beta hydrolase family protein</fullName>
    </recommendedName>
</protein>
<evidence type="ECO:0000313" key="1">
    <source>
        <dbReference type="EMBL" id="MFC7149409.1"/>
    </source>
</evidence>
<evidence type="ECO:0008006" key="3">
    <source>
        <dbReference type="Google" id="ProtNLM"/>
    </source>
</evidence>
<keyword evidence="2" id="KW-1185">Reference proteome</keyword>
<comment type="caution">
    <text evidence="1">The sequence shown here is derived from an EMBL/GenBank/DDBJ whole genome shotgun (WGS) entry which is preliminary data.</text>
</comment>
<reference evidence="2" key="1">
    <citation type="journal article" date="2019" name="Int. J. Syst. Evol. Microbiol.">
        <title>The Global Catalogue of Microorganisms (GCM) 10K type strain sequencing project: providing services to taxonomists for standard genome sequencing and annotation.</title>
        <authorList>
            <consortium name="The Broad Institute Genomics Platform"/>
            <consortium name="The Broad Institute Genome Sequencing Center for Infectious Disease"/>
            <person name="Wu L."/>
            <person name="Ma J."/>
        </authorList>
    </citation>
    <scope>NUCLEOTIDE SEQUENCE [LARGE SCALE GENOMIC DNA]</scope>
    <source>
        <strain evidence="2">KCTC 12907</strain>
    </source>
</reference>
<organism evidence="1 2">
    <name type="scientific">Cohnella cellulosilytica</name>
    <dbReference type="NCBI Taxonomy" id="986710"/>
    <lineage>
        <taxon>Bacteria</taxon>
        <taxon>Bacillati</taxon>
        <taxon>Bacillota</taxon>
        <taxon>Bacilli</taxon>
        <taxon>Bacillales</taxon>
        <taxon>Paenibacillaceae</taxon>
        <taxon>Cohnella</taxon>
    </lineage>
</organism>
<evidence type="ECO:0000313" key="2">
    <source>
        <dbReference type="Proteomes" id="UP001596378"/>
    </source>
</evidence>
<name>A0ABW2FBA5_9BACL</name>
<proteinExistence type="predicted"/>
<gene>
    <name evidence="1" type="ORF">ACFQMJ_12800</name>
</gene>
<sequence>MRKTTSGRGENNLEIYCLAGLATAPRFMENLRLALMERLGRTDVFEGAGIRSSLLYPYGDWSRNAIAQMREIRADMSRKDGGFEKSIGGGRALEAIGRERRESGDSGEAGTTLLVGHSGGGIAAVHAAAVLTAGGASASCFAVKIGSPRCRIPERLKSRVLSIHAEGRKRSGGEGRSPDFVSRIGSYGGWGRSRAWPVWRSALHAPGTRIAVPIVGKHADYFRDKAPYLNEDGKSNLELVVEAIAAWLTAWK</sequence>